<name>F8N164_NEUT8</name>
<organism evidence="1 2">
    <name type="scientific">Neurospora tetrasperma (strain FGSC 2508 / ATCC MYA-4615 / P0657)</name>
    <dbReference type="NCBI Taxonomy" id="510951"/>
    <lineage>
        <taxon>Eukaryota</taxon>
        <taxon>Fungi</taxon>
        <taxon>Dikarya</taxon>
        <taxon>Ascomycota</taxon>
        <taxon>Pezizomycotina</taxon>
        <taxon>Sordariomycetes</taxon>
        <taxon>Sordariomycetidae</taxon>
        <taxon>Sordariales</taxon>
        <taxon>Sordariaceae</taxon>
        <taxon>Neurospora</taxon>
    </lineage>
</organism>
<dbReference type="EMBL" id="GL891382">
    <property type="protein sequence ID" value="EGO52248.1"/>
    <property type="molecule type" value="Genomic_DNA"/>
</dbReference>
<protein>
    <submittedName>
        <fullName evidence="1">Uncharacterized protein</fullName>
    </submittedName>
</protein>
<reference evidence="2" key="1">
    <citation type="journal article" date="2011" name="Genetics">
        <title>Massive changes in genome architecture accompany the transition to self-fertility in the filamentous fungus Neurospora tetrasperma.</title>
        <authorList>
            <person name="Ellison C.E."/>
            <person name="Stajich J.E."/>
            <person name="Jacobson D.J."/>
            <person name="Natvig D.O."/>
            <person name="Lapidus A."/>
            <person name="Foster B."/>
            <person name="Aerts A."/>
            <person name="Riley R."/>
            <person name="Lindquist E.A."/>
            <person name="Grigoriev I.V."/>
            <person name="Taylor J.W."/>
        </authorList>
    </citation>
    <scope>NUCLEOTIDE SEQUENCE [LARGE SCALE GENOMIC DNA]</scope>
    <source>
        <strain evidence="2">FGSC 2508 / P0657</strain>
    </source>
</reference>
<dbReference type="KEGG" id="nte:NEUTE1DRAFT54770"/>
<dbReference type="AlphaFoldDB" id="F8N164"/>
<accession>F8N164</accession>
<sequence>MTKLEEMLRVFEKRNFAGKNGIYNIRYHQLHGPTFPWFLGVYRFGVGVRRFTLLERGETNETNTEPVA</sequence>
<dbReference type="RefSeq" id="XP_009855891.1">
    <property type="nucleotide sequence ID" value="XM_009857589.1"/>
</dbReference>
<dbReference type="VEuPathDB" id="FungiDB:NEUTE1DRAFT_54770"/>
<dbReference type="Proteomes" id="UP000008065">
    <property type="component" value="Unassembled WGS sequence"/>
</dbReference>
<gene>
    <name evidence="1" type="ORF">NEUTE1DRAFT_54770</name>
</gene>
<keyword evidence="2" id="KW-1185">Reference proteome</keyword>
<evidence type="ECO:0000313" key="1">
    <source>
        <dbReference type="EMBL" id="EGO52248.1"/>
    </source>
</evidence>
<proteinExistence type="predicted"/>
<evidence type="ECO:0000313" key="2">
    <source>
        <dbReference type="Proteomes" id="UP000008065"/>
    </source>
</evidence>
<dbReference type="GeneID" id="20828444"/>
<dbReference type="HOGENOM" id="CLU_198494_2_0_1"/>